<proteinExistence type="predicted"/>
<accession>A0ABR2KI24</accession>
<dbReference type="Gene3D" id="1.10.472.80">
    <property type="entry name" value="Ypt/Rab-GAP domain of gyp1p, domain 3"/>
    <property type="match status" value="1"/>
</dbReference>
<protein>
    <recommendedName>
        <fullName evidence="3">Rab-GAP TBC domain-containing protein</fullName>
    </recommendedName>
</protein>
<comment type="caution">
    <text evidence="1">The sequence shown here is derived from an EMBL/GenBank/DDBJ whole genome shotgun (WGS) entry which is preliminary data.</text>
</comment>
<sequence>MTVETFPTEEEIANIVFAFSADVYQLSDAIRFLNIIDIAKPNPTRFICWLIGLKLIPPERVNWIIEIYKLSDYYKRCLTRYCKDCYLDPLNAVTQSGLIRDTIKEALPWFESFARAYKLSDYHIQDAELRVQRIFAICMQDASGFTYNEAYCRVGFLSYLISLLFTAKGGLPLVFAEAMGHHIARAIISVLAFNRHLDEIGGSENHQSELLRLTKRFAPEVLPKLTEGRINLFEFTMRWERNLFADEHSPLNIFLIWDHIFFHITEFRYFIRFLIVAHLRAMLRANIDFNSDESIYEMKWDAMGIIDDVEYLMEKDKEKPMKFVYQMFCPCFPSLWK</sequence>
<gene>
    <name evidence="1" type="ORF">M9Y10_027984</name>
</gene>
<reference evidence="1 2" key="1">
    <citation type="submission" date="2024-04" db="EMBL/GenBank/DDBJ databases">
        <title>Tritrichomonas musculus Genome.</title>
        <authorList>
            <person name="Alves-Ferreira E."/>
            <person name="Grigg M."/>
            <person name="Lorenzi H."/>
            <person name="Galac M."/>
        </authorList>
    </citation>
    <scope>NUCLEOTIDE SEQUENCE [LARGE SCALE GENOMIC DNA]</scope>
    <source>
        <strain evidence="1 2">EAF2021</strain>
    </source>
</reference>
<dbReference type="SUPFAM" id="SSF47923">
    <property type="entry name" value="Ypt/Rab-GAP domain of gyp1p"/>
    <property type="match status" value="1"/>
</dbReference>
<evidence type="ECO:0000313" key="2">
    <source>
        <dbReference type="Proteomes" id="UP001470230"/>
    </source>
</evidence>
<organism evidence="1 2">
    <name type="scientific">Tritrichomonas musculus</name>
    <dbReference type="NCBI Taxonomy" id="1915356"/>
    <lineage>
        <taxon>Eukaryota</taxon>
        <taxon>Metamonada</taxon>
        <taxon>Parabasalia</taxon>
        <taxon>Tritrichomonadida</taxon>
        <taxon>Tritrichomonadidae</taxon>
        <taxon>Tritrichomonas</taxon>
    </lineage>
</organism>
<evidence type="ECO:0000313" key="1">
    <source>
        <dbReference type="EMBL" id="KAK8890785.1"/>
    </source>
</evidence>
<dbReference type="Proteomes" id="UP001470230">
    <property type="component" value="Unassembled WGS sequence"/>
</dbReference>
<dbReference type="EMBL" id="JAPFFF010000004">
    <property type="protein sequence ID" value="KAK8890785.1"/>
    <property type="molecule type" value="Genomic_DNA"/>
</dbReference>
<keyword evidence="2" id="KW-1185">Reference proteome</keyword>
<evidence type="ECO:0008006" key="3">
    <source>
        <dbReference type="Google" id="ProtNLM"/>
    </source>
</evidence>
<dbReference type="InterPro" id="IPR035969">
    <property type="entry name" value="Rab-GAP_TBC_sf"/>
</dbReference>
<name>A0ABR2KI24_9EUKA</name>